<feature type="transmembrane region" description="Helical" evidence="1">
    <location>
        <begin position="109"/>
        <end position="127"/>
    </location>
</feature>
<reference evidence="2 3" key="1">
    <citation type="journal article" date="2024" name="G3 (Bethesda)">
        <title>Genome assembly of Hibiscus sabdariffa L. provides insights into metabolisms of medicinal natural products.</title>
        <authorList>
            <person name="Kim T."/>
        </authorList>
    </citation>
    <scope>NUCLEOTIDE SEQUENCE [LARGE SCALE GENOMIC DNA]</scope>
    <source>
        <strain evidence="2">TK-2024</strain>
        <tissue evidence="2">Old leaves</tissue>
    </source>
</reference>
<protein>
    <submittedName>
        <fullName evidence="2">Uncharacterized protein</fullName>
    </submittedName>
</protein>
<dbReference type="EMBL" id="JBBPBM010000048">
    <property type="protein sequence ID" value="KAK8521324.1"/>
    <property type="molecule type" value="Genomic_DNA"/>
</dbReference>
<comment type="caution">
    <text evidence="2">The sequence shown here is derived from an EMBL/GenBank/DDBJ whole genome shotgun (WGS) entry which is preliminary data.</text>
</comment>
<sequence length="139" mass="15658">MLTESNITQTVYFVEICATARIPYTPTIDYHKWKKPAHEWLCLNADASISFVDGVGTIGGALRDSFETWLQGYRKCVGKVSTIQTQKARGKQRGLSWGELSFHHCSNGLLLLLILLRCYVSICLSLARSRQSKRTKMSS</sequence>
<proteinExistence type="predicted"/>
<keyword evidence="3" id="KW-1185">Reference proteome</keyword>
<organism evidence="2 3">
    <name type="scientific">Hibiscus sabdariffa</name>
    <name type="common">roselle</name>
    <dbReference type="NCBI Taxonomy" id="183260"/>
    <lineage>
        <taxon>Eukaryota</taxon>
        <taxon>Viridiplantae</taxon>
        <taxon>Streptophyta</taxon>
        <taxon>Embryophyta</taxon>
        <taxon>Tracheophyta</taxon>
        <taxon>Spermatophyta</taxon>
        <taxon>Magnoliopsida</taxon>
        <taxon>eudicotyledons</taxon>
        <taxon>Gunneridae</taxon>
        <taxon>Pentapetalae</taxon>
        <taxon>rosids</taxon>
        <taxon>malvids</taxon>
        <taxon>Malvales</taxon>
        <taxon>Malvaceae</taxon>
        <taxon>Malvoideae</taxon>
        <taxon>Hibiscus</taxon>
    </lineage>
</organism>
<keyword evidence="1" id="KW-0812">Transmembrane</keyword>
<accession>A0ABR2CNU9</accession>
<dbReference type="Proteomes" id="UP001472677">
    <property type="component" value="Unassembled WGS sequence"/>
</dbReference>
<evidence type="ECO:0000313" key="3">
    <source>
        <dbReference type="Proteomes" id="UP001472677"/>
    </source>
</evidence>
<evidence type="ECO:0000313" key="2">
    <source>
        <dbReference type="EMBL" id="KAK8521324.1"/>
    </source>
</evidence>
<name>A0ABR2CNU9_9ROSI</name>
<keyword evidence="1" id="KW-1133">Transmembrane helix</keyword>
<gene>
    <name evidence="2" type="ORF">V6N12_005233</name>
</gene>
<keyword evidence="1" id="KW-0472">Membrane</keyword>
<evidence type="ECO:0000256" key="1">
    <source>
        <dbReference type="SAM" id="Phobius"/>
    </source>
</evidence>